<protein>
    <recommendedName>
        <fullName evidence="4">NACHT domain-containing protein</fullName>
    </recommendedName>
</protein>
<evidence type="ECO:0000256" key="2">
    <source>
        <dbReference type="SAM" id="Coils"/>
    </source>
</evidence>
<evidence type="ECO:0000256" key="3">
    <source>
        <dbReference type="SAM" id="MobiDB-lite"/>
    </source>
</evidence>
<feature type="region of interest" description="Disordered" evidence="3">
    <location>
        <begin position="1"/>
        <end position="23"/>
    </location>
</feature>
<dbReference type="Gene3D" id="3.40.50.300">
    <property type="entry name" value="P-loop containing nucleotide triphosphate hydrolases"/>
    <property type="match status" value="1"/>
</dbReference>
<evidence type="ECO:0000313" key="5">
    <source>
        <dbReference type="EMBL" id="OCH87488.1"/>
    </source>
</evidence>
<dbReference type="PROSITE" id="PS50837">
    <property type="entry name" value="NACHT"/>
    <property type="match status" value="1"/>
</dbReference>
<feature type="compositionally biased region" description="Polar residues" evidence="3">
    <location>
        <begin position="1"/>
        <end position="20"/>
    </location>
</feature>
<dbReference type="InterPro" id="IPR059179">
    <property type="entry name" value="MLKL-like_MCAfunc"/>
</dbReference>
<reference evidence="5 6" key="1">
    <citation type="submission" date="2016-07" db="EMBL/GenBank/DDBJ databases">
        <title>Draft genome of the white-rot fungus Obba rivulosa 3A-2.</title>
        <authorList>
            <consortium name="DOE Joint Genome Institute"/>
            <person name="Miettinen O."/>
            <person name="Riley R."/>
            <person name="Acob R."/>
            <person name="Barry K."/>
            <person name="Cullen D."/>
            <person name="De Vries R."/>
            <person name="Hainaut M."/>
            <person name="Hatakka A."/>
            <person name="Henrissat B."/>
            <person name="Hilden K."/>
            <person name="Kuo R."/>
            <person name="Labutti K."/>
            <person name="Lipzen A."/>
            <person name="Makela M.R."/>
            <person name="Sandor L."/>
            <person name="Spatafora J.W."/>
            <person name="Grigoriev I.V."/>
            <person name="Hibbett D.S."/>
        </authorList>
    </citation>
    <scope>NUCLEOTIDE SEQUENCE [LARGE SCALE GENOMIC DNA]</scope>
    <source>
        <strain evidence="5 6">3A-2</strain>
    </source>
</reference>
<feature type="domain" description="NACHT" evidence="4">
    <location>
        <begin position="263"/>
        <end position="410"/>
    </location>
</feature>
<dbReference type="Pfam" id="PF24883">
    <property type="entry name" value="NPHP3_N"/>
    <property type="match status" value="1"/>
</dbReference>
<dbReference type="SUPFAM" id="SSF52540">
    <property type="entry name" value="P-loop containing nucleoside triphosphate hydrolases"/>
    <property type="match status" value="1"/>
</dbReference>
<proteinExistence type="predicted"/>
<evidence type="ECO:0000256" key="1">
    <source>
        <dbReference type="ARBA" id="ARBA00022737"/>
    </source>
</evidence>
<dbReference type="InterPro" id="IPR007111">
    <property type="entry name" value="NACHT_NTPase"/>
</dbReference>
<accession>A0A8E2ANJ9</accession>
<keyword evidence="2" id="KW-0175">Coiled coil</keyword>
<dbReference type="PANTHER" id="PTHR10039">
    <property type="entry name" value="AMELOGENIN"/>
    <property type="match status" value="1"/>
</dbReference>
<dbReference type="Proteomes" id="UP000250043">
    <property type="component" value="Unassembled WGS sequence"/>
</dbReference>
<keyword evidence="6" id="KW-1185">Reference proteome</keyword>
<dbReference type="InterPro" id="IPR027417">
    <property type="entry name" value="P-loop_NTPase"/>
</dbReference>
<sequence>MAGHPTPQSSLSQPQANSTFAPKGVPGIKGEVMDAAISISKDVVAIAGNVAADIPIPGLSQACSALEVLLDRIKQMRSNMQDTRETIETIESLRGVLNLSVDRIRDQTKTMDVLERRRLVVESSVSDELTRRISALTEELNAMNDLAKQLPQKSRWKRFMYTEQEADFLKSIKRRVMEATNQFRIQGEINVEWILSKMSEQMRQMDYERLLKVHHDILEKLNPADACYRSYVNEEKAHLLPGTREQVLKELVGWATRDDIDHRVYVLYGPAGIGKSSIAHALSRELGESHLASTFFFHREMEDCSNPYRVFPTIAYQLAHAKPELLLPIVDAVRKHLPQGRLQTIDYQIQELLKTPLSHLSGHPSPALFVVDGIDECANDPEGSVALMLQHLCRLAHELPFLRILIATRPETHIMAALRTSAGSSAMKFGDLQTIAREIFDRDITSVLEAEFRKCAENGPFTLLTERPRAVTVLTRLADGLFIYASTVARYLTYERRYAVDIYDTLVRSHGSMPGSSGVHDRLDALYNTILHNAFARYTSDSARMGDIRKVLTWIALAGDGALTAKDLEQLGVPTRATLDSIDRLRSVLIVEEPTGPESKLQACHASFPQFLLDSTRCKESAFHISSESGHSLIATALLDYLIGEPVSTDCVGGEARTTGHLSPSRLWAFASMRWTSYVCHAEYTTELKESLVTFVKGGKMMLWLIACWLIDAANWSHYEGAIAMLTITLRQSDGLHAVKTWYSRHEPDGDLAGFISASLNTAQVNFVLILLRDEYWQQQRELLNSFISSTWRLEPPPSDDDPFWTGDSNEP</sequence>
<dbReference type="InterPro" id="IPR056884">
    <property type="entry name" value="NPHP3-like_N"/>
</dbReference>
<organism evidence="5 6">
    <name type="scientific">Obba rivulosa</name>
    <dbReference type="NCBI Taxonomy" id="1052685"/>
    <lineage>
        <taxon>Eukaryota</taxon>
        <taxon>Fungi</taxon>
        <taxon>Dikarya</taxon>
        <taxon>Basidiomycota</taxon>
        <taxon>Agaricomycotina</taxon>
        <taxon>Agaricomycetes</taxon>
        <taxon>Polyporales</taxon>
        <taxon>Gelatoporiaceae</taxon>
        <taxon>Obba</taxon>
    </lineage>
</organism>
<evidence type="ECO:0000259" key="4">
    <source>
        <dbReference type="PROSITE" id="PS50837"/>
    </source>
</evidence>
<dbReference type="EMBL" id="KV722483">
    <property type="protein sequence ID" value="OCH87488.1"/>
    <property type="molecule type" value="Genomic_DNA"/>
</dbReference>
<dbReference type="AlphaFoldDB" id="A0A8E2ANJ9"/>
<evidence type="ECO:0000313" key="6">
    <source>
        <dbReference type="Proteomes" id="UP000250043"/>
    </source>
</evidence>
<dbReference type="OrthoDB" id="3228837at2759"/>
<dbReference type="CDD" id="cd21037">
    <property type="entry name" value="MLKL_NTD"/>
    <property type="match status" value="1"/>
</dbReference>
<keyword evidence="1" id="KW-0677">Repeat</keyword>
<gene>
    <name evidence="5" type="ORF">OBBRIDRAFT_796150</name>
</gene>
<feature type="coiled-coil region" evidence="2">
    <location>
        <begin position="66"/>
        <end position="93"/>
    </location>
</feature>
<name>A0A8E2ANJ9_9APHY</name>
<dbReference type="PANTHER" id="PTHR10039:SF17">
    <property type="entry name" value="FUNGAL STAND N-TERMINAL GOODBYE DOMAIN-CONTAINING PROTEIN-RELATED"/>
    <property type="match status" value="1"/>
</dbReference>